<proteinExistence type="predicted"/>
<evidence type="ECO:0000313" key="2">
    <source>
        <dbReference type="Proteomes" id="UP000093352"/>
    </source>
</evidence>
<organism evidence="1 2">
    <name type="scientific">Criibacterium bergeronii</name>
    <dbReference type="NCBI Taxonomy" id="1871336"/>
    <lineage>
        <taxon>Bacteria</taxon>
        <taxon>Bacillati</taxon>
        <taxon>Bacillota</taxon>
        <taxon>Clostridia</taxon>
        <taxon>Peptostreptococcales</taxon>
        <taxon>Filifactoraceae</taxon>
        <taxon>Criibacterium</taxon>
    </lineage>
</organism>
<gene>
    <name evidence="1" type="ORF">BBG48_008060</name>
</gene>
<name>A0A371IK34_9FIRM</name>
<dbReference type="EMBL" id="MBEW02000019">
    <property type="protein sequence ID" value="RDY20839.1"/>
    <property type="molecule type" value="Genomic_DNA"/>
</dbReference>
<comment type="caution">
    <text evidence="1">The sequence shown here is derived from an EMBL/GenBank/DDBJ whole genome shotgun (WGS) entry which is preliminary data.</text>
</comment>
<dbReference type="AlphaFoldDB" id="A0A371IK34"/>
<evidence type="ECO:0000313" key="1">
    <source>
        <dbReference type="EMBL" id="RDY20839.1"/>
    </source>
</evidence>
<dbReference type="RefSeq" id="WP_158527919.1">
    <property type="nucleotide sequence ID" value="NZ_MBEW02000019.1"/>
</dbReference>
<protein>
    <submittedName>
        <fullName evidence="1">Uncharacterized protein</fullName>
    </submittedName>
</protein>
<reference evidence="1 2" key="1">
    <citation type="journal article" date="2016" name="Genome Announc.">
        <title>Draft Genome Sequence of Criibacterium bergeronii gen. nov., sp. nov., Strain CCRI-22567T, Isolated from a Vaginal Sample from a Woman with Bacterial Vaginosis.</title>
        <authorList>
            <person name="Maheux A.F."/>
            <person name="Berube E."/>
            <person name="Boudreau D.K."/>
            <person name="Raymond F."/>
            <person name="Corbeil J."/>
            <person name="Roy P.H."/>
            <person name="Boissinot M."/>
            <person name="Omar R.F."/>
        </authorList>
    </citation>
    <scope>NUCLEOTIDE SEQUENCE [LARGE SCALE GENOMIC DNA]</scope>
    <source>
        <strain evidence="1 2">CCRI-22567</strain>
    </source>
</reference>
<keyword evidence="2" id="KW-1185">Reference proteome</keyword>
<sequence>MKKKSNNTVIPSYCHAFNDGGGNNNKYYYYLPYTIKSEAETLKQRGIKLYIIAFGIEEPSSEYMKSFASKDENGNPLFYNLNPIIKVEKWLEVLN</sequence>
<dbReference type="Proteomes" id="UP000093352">
    <property type="component" value="Unassembled WGS sequence"/>
</dbReference>
<accession>A0A371IK34</accession>